<proteinExistence type="predicted"/>
<dbReference type="Proteomes" id="UP001168338">
    <property type="component" value="Unassembled WGS sequence"/>
</dbReference>
<accession>A0ABT8MBI9</accession>
<evidence type="ECO:0008006" key="3">
    <source>
        <dbReference type="Google" id="ProtNLM"/>
    </source>
</evidence>
<sequence length="69" mass="7419">MAILLSFAVQALSSEYIARVGEMLPGGVYDVPAELDEMIAGLKLASLGITIDTLTAEQEHYMTSWDIGT</sequence>
<dbReference type="Gene3D" id="3.40.50.1480">
    <property type="entry name" value="Adenosylhomocysteinase-like"/>
    <property type="match status" value="1"/>
</dbReference>
<dbReference type="InterPro" id="IPR042172">
    <property type="entry name" value="Adenosylhomocyst_ase-like_sf"/>
</dbReference>
<protein>
    <recommendedName>
        <fullName evidence="3">Adenosylhomocysteinase</fullName>
    </recommendedName>
</protein>
<evidence type="ECO:0000313" key="2">
    <source>
        <dbReference type="Proteomes" id="UP001168338"/>
    </source>
</evidence>
<name>A0ABT8MBI9_9EURY</name>
<dbReference type="InterPro" id="IPR000043">
    <property type="entry name" value="Adenosylhomocysteinase-like"/>
</dbReference>
<dbReference type="SUPFAM" id="SSF52283">
    <property type="entry name" value="Formate/glycerate dehydrogenase catalytic domain-like"/>
    <property type="match status" value="1"/>
</dbReference>
<dbReference type="EMBL" id="VCYH01000007">
    <property type="protein sequence ID" value="MDN7025312.1"/>
    <property type="molecule type" value="Genomic_DNA"/>
</dbReference>
<evidence type="ECO:0000313" key="1">
    <source>
        <dbReference type="EMBL" id="MDN7025312.1"/>
    </source>
</evidence>
<reference evidence="1" key="1">
    <citation type="submission" date="2019-05" db="EMBL/GenBank/DDBJ databases">
        <title>Methanoculleus sp. FWC-SCC1, a methanogenic archaeon isolated from deep marine cold seep.</title>
        <authorList>
            <person name="Chen Y.-W."/>
            <person name="Chen S.-C."/>
            <person name="Teng N.-H."/>
            <person name="Lai M.-C."/>
        </authorList>
    </citation>
    <scope>NUCLEOTIDE SEQUENCE</scope>
    <source>
        <strain evidence="1">FWC-SCC1</strain>
    </source>
</reference>
<keyword evidence="2" id="KW-1185">Reference proteome</keyword>
<dbReference type="Pfam" id="PF05221">
    <property type="entry name" value="AdoHcyase"/>
    <property type="match status" value="1"/>
</dbReference>
<organism evidence="1 2">
    <name type="scientific">Methanoculleus frigidifontis</name>
    <dbReference type="NCBI Taxonomy" id="2584085"/>
    <lineage>
        <taxon>Archaea</taxon>
        <taxon>Methanobacteriati</taxon>
        <taxon>Methanobacteriota</taxon>
        <taxon>Stenosarchaea group</taxon>
        <taxon>Methanomicrobia</taxon>
        <taxon>Methanomicrobiales</taxon>
        <taxon>Methanomicrobiaceae</taxon>
        <taxon>Methanoculleus</taxon>
    </lineage>
</organism>
<gene>
    <name evidence="1" type="ORF">FGU65_10475</name>
</gene>
<comment type="caution">
    <text evidence="1">The sequence shown here is derived from an EMBL/GenBank/DDBJ whole genome shotgun (WGS) entry which is preliminary data.</text>
</comment>